<feature type="non-terminal residue" evidence="1">
    <location>
        <position position="39"/>
    </location>
</feature>
<reference evidence="1" key="1">
    <citation type="submission" date="2018-05" db="EMBL/GenBank/DDBJ databases">
        <authorList>
            <person name="Lanie J.A."/>
            <person name="Ng W.-L."/>
            <person name="Kazmierczak K.M."/>
            <person name="Andrzejewski T.M."/>
            <person name="Davidsen T.M."/>
            <person name="Wayne K.J."/>
            <person name="Tettelin H."/>
            <person name="Glass J.I."/>
            <person name="Rusch D."/>
            <person name="Podicherti R."/>
            <person name="Tsui H.-C.T."/>
            <person name="Winkler M.E."/>
        </authorList>
    </citation>
    <scope>NUCLEOTIDE SEQUENCE</scope>
</reference>
<sequence>MFLNSSDNFSIIGFKTLQGPHQEAENCKIDISSFLTFEL</sequence>
<dbReference type="AlphaFoldDB" id="A0A383F446"/>
<name>A0A383F446_9ZZZZ</name>
<gene>
    <name evidence="1" type="ORF">METZ01_LOCUS516508</name>
</gene>
<proteinExistence type="predicted"/>
<protein>
    <submittedName>
        <fullName evidence="1">Uncharacterized protein</fullName>
    </submittedName>
</protein>
<accession>A0A383F446</accession>
<evidence type="ECO:0000313" key="1">
    <source>
        <dbReference type="EMBL" id="SVE63654.1"/>
    </source>
</evidence>
<dbReference type="EMBL" id="UINC01231213">
    <property type="protein sequence ID" value="SVE63654.1"/>
    <property type="molecule type" value="Genomic_DNA"/>
</dbReference>
<organism evidence="1">
    <name type="scientific">marine metagenome</name>
    <dbReference type="NCBI Taxonomy" id="408172"/>
    <lineage>
        <taxon>unclassified sequences</taxon>
        <taxon>metagenomes</taxon>
        <taxon>ecological metagenomes</taxon>
    </lineage>
</organism>